<name>A0A158AKW2_9BURK</name>
<evidence type="ECO:0000313" key="2">
    <source>
        <dbReference type="Proteomes" id="UP000054624"/>
    </source>
</evidence>
<proteinExistence type="predicted"/>
<dbReference type="Proteomes" id="UP000054624">
    <property type="component" value="Unassembled WGS sequence"/>
</dbReference>
<reference evidence="2" key="1">
    <citation type="submission" date="2016-01" db="EMBL/GenBank/DDBJ databases">
        <authorList>
            <person name="Peeters Charlotte."/>
        </authorList>
    </citation>
    <scope>NUCLEOTIDE SEQUENCE [LARGE SCALE GENOMIC DNA]</scope>
</reference>
<accession>A0A158AKW2</accession>
<keyword evidence="2" id="KW-1185">Reference proteome</keyword>
<sequence length="33" mass="3750">MRFLLRSHVEFSGLLAAPLRLGLQASLPYYARC</sequence>
<evidence type="ECO:0000313" key="1">
    <source>
        <dbReference type="EMBL" id="SAK57657.1"/>
    </source>
</evidence>
<dbReference type="EMBL" id="FCOI02000006">
    <property type="protein sequence ID" value="SAK57657.1"/>
    <property type="molecule type" value="Genomic_DNA"/>
</dbReference>
<organism evidence="1 2">
    <name type="scientific">Caballeronia temeraria</name>
    <dbReference type="NCBI Taxonomy" id="1777137"/>
    <lineage>
        <taxon>Bacteria</taxon>
        <taxon>Pseudomonadati</taxon>
        <taxon>Pseudomonadota</taxon>
        <taxon>Betaproteobacteria</taxon>
        <taxon>Burkholderiales</taxon>
        <taxon>Burkholderiaceae</taxon>
        <taxon>Caballeronia</taxon>
    </lineage>
</organism>
<protein>
    <submittedName>
        <fullName evidence="1">Uncharacterized protein</fullName>
    </submittedName>
</protein>
<gene>
    <name evidence="1" type="ORF">AWB76_02490</name>
</gene>
<dbReference type="AlphaFoldDB" id="A0A158AKW2"/>